<gene>
    <name evidence="1" type="ORF">CDAR_381</name>
</gene>
<organism evidence="1 2">
    <name type="scientific">Caerostris darwini</name>
    <dbReference type="NCBI Taxonomy" id="1538125"/>
    <lineage>
        <taxon>Eukaryota</taxon>
        <taxon>Metazoa</taxon>
        <taxon>Ecdysozoa</taxon>
        <taxon>Arthropoda</taxon>
        <taxon>Chelicerata</taxon>
        <taxon>Arachnida</taxon>
        <taxon>Araneae</taxon>
        <taxon>Araneomorphae</taxon>
        <taxon>Entelegynae</taxon>
        <taxon>Araneoidea</taxon>
        <taxon>Araneidae</taxon>
        <taxon>Caerostris</taxon>
    </lineage>
</organism>
<dbReference type="Proteomes" id="UP001054837">
    <property type="component" value="Unassembled WGS sequence"/>
</dbReference>
<proteinExistence type="predicted"/>
<evidence type="ECO:0000313" key="1">
    <source>
        <dbReference type="EMBL" id="GIY55379.1"/>
    </source>
</evidence>
<name>A0AAV4UC72_9ARAC</name>
<dbReference type="AlphaFoldDB" id="A0AAV4UC72"/>
<accession>A0AAV4UC72</accession>
<evidence type="ECO:0000313" key="2">
    <source>
        <dbReference type="Proteomes" id="UP001054837"/>
    </source>
</evidence>
<sequence>MTCTAKMVLAPLLDMPPTSDDRTSRRPLTGWMEQKKNTTSFHQFSFLAISPITRTSYSKECLLWSNQSFETNREKLGVVLSVRDK</sequence>
<dbReference type="EMBL" id="BPLQ01011078">
    <property type="protein sequence ID" value="GIY55379.1"/>
    <property type="molecule type" value="Genomic_DNA"/>
</dbReference>
<comment type="caution">
    <text evidence="1">The sequence shown here is derived from an EMBL/GenBank/DDBJ whole genome shotgun (WGS) entry which is preliminary data.</text>
</comment>
<reference evidence="1 2" key="1">
    <citation type="submission" date="2021-06" db="EMBL/GenBank/DDBJ databases">
        <title>Caerostris darwini draft genome.</title>
        <authorList>
            <person name="Kono N."/>
            <person name="Arakawa K."/>
        </authorList>
    </citation>
    <scope>NUCLEOTIDE SEQUENCE [LARGE SCALE GENOMIC DNA]</scope>
</reference>
<protein>
    <submittedName>
        <fullName evidence="1">Uncharacterized protein</fullName>
    </submittedName>
</protein>
<keyword evidence="2" id="KW-1185">Reference proteome</keyword>